<feature type="transmembrane region" description="Helical" evidence="1">
    <location>
        <begin position="270"/>
        <end position="292"/>
    </location>
</feature>
<dbReference type="EMBL" id="JACIEN010000003">
    <property type="protein sequence ID" value="MBB4017973.1"/>
    <property type="molecule type" value="Genomic_DNA"/>
</dbReference>
<evidence type="ECO:0000313" key="3">
    <source>
        <dbReference type="Proteomes" id="UP000577362"/>
    </source>
</evidence>
<reference evidence="2 3" key="1">
    <citation type="submission" date="2020-08" db="EMBL/GenBank/DDBJ databases">
        <title>Genomic Encyclopedia of Type Strains, Phase IV (KMG-IV): sequencing the most valuable type-strain genomes for metagenomic binning, comparative biology and taxonomic classification.</title>
        <authorList>
            <person name="Goeker M."/>
        </authorList>
    </citation>
    <scope>NUCLEOTIDE SEQUENCE [LARGE SCALE GENOMIC DNA]</scope>
    <source>
        <strain evidence="2 3">DSM 103737</strain>
    </source>
</reference>
<dbReference type="PANTHER" id="PTHR30199">
    <property type="entry name" value="MFS FAMILY TRANSPORTER, PREDICTED SUBSTRATE BENZOATE"/>
    <property type="match status" value="1"/>
</dbReference>
<name>A0A840BZH9_9HYPH</name>
<keyword evidence="1" id="KW-0472">Membrane</keyword>
<proteinExistence type="predicted"/>
<sequence length="410" mass="40712">MRTETATTAGDGVEPVHSVAAASAPASGSAVQPVFAGALAAVVGFASSFAIVLQGFAAAGASPAEAASGLLALCVVKGLLGAFLSLRTRLPISIAWSTPGAALLVATGAMHGGYAAATGAFLVAAGLVVVAGLWRAFGRAVAAIPVSLASAMLAGVLMDLCLAPVRAVGAMPLLALPIILAWAVTMRVARLYAVPVAVVVTALIVVFATPIPDGALADIWPRPVFVVPAFTLDALVGIALPLFIVTMASQNIPGLAVLRTNGYQPDVKPIFVSTGLASGVIAFFGGHLVNLAAITAALCAGPEAHPDPRRRYIAAAVAGATYVVLGLGAGFAAAFIAASPPLLIEAVAGLALLASLAGALVAALSGENERLPAIVTFVTAASGTAFLGIGAAFWALIAGGALMLLMRRHR</sequence>
<keyword evidence="3" id="KW-1185">Reference proteome</keyword>
<dbReference type="Proteomes" id="UP000577362">
    <property type="component" value="Unassembled WGS sequence"/>
</dbReference>
<comment type="caution">
    <text evidence="2">The sequence shown here is derived from an EMBL/GenBank/DDBJ whole genome shotgun (WGS) entry which is preliminary data.</text>
</comment>
<feature type="transmembrane region" description="Helical" evidence="1">
    <location>
        <begin position="141"/>
        <end position="158"/>
    </location>
</feature>
<feature type="transmembrane region" description="Helical" evidence="1">
    <location>
        <begin position="93"/>
        <end position="110"/>
    </location>
</feature>
<evidence type="ECO:0000256" key="1">
    <source>
        <dbReference type="SAM" id="Phobius"/>
    </source>
</evidence>
<keyword evidence="1" id="KW-0812">Transmembrane</keyword>
<feature type="transmembrane region" description="Helical" evidence="1">
    <location>
        <begin position="224"/>
        <end position="249"/>
    </location>
</feature>
<dbReference type="PANTHER" id="PTHR30199:SF0">
    <property type="entry name" value="INNER MEMBRANE PROTEIN YDCO"/>
    <property type="match status" value="1"/>
</dbReference>
<accession>A0A840BZH9</accession>
<dbReference type="NCBIfam" id="TIGR00843">
    <property type="entry name" value="benE"/>
    <property type="match status" value="1"/>
</dbReference>
<feature type="transmembrane region" description="Helical" evidence="1">
    <location>
        <begin position="164"/>
        <end position="184"/>
    </location>
</feature>
<feature type="transmembrane region" description="Helical" evidence="1">
    <location>
        <begin position="34"/>
        <end position="60"/>
    </location>
</feature>
<keyword evidence="1" id="KW-1133">Transmembrane helix</keyword>
<dbReference type="GO" id="GO:0042925">
    <property type="term" value="F:benzoate transmembrane transporter activity"/>
    <property type="evidence" value="ECO:0007669"/>
    <property type="project" value="InterPro"/>
</dbReference>
<feature type="transmembrane region" description="Helical" evidence="1">
    <location>
        <begin position="116"/>
        <end position="134"/>
    </location>
</feature>
<feature type="transmembrane region" description="Helical" evidence="1">
    <location>
        <begin position="342"/>
        <end position="365"/>
    </location>
</feature>
<feature type="transmembrane region" description="Helical" evidence="1">
    <location>
        <begin position="312"/>
        <end position="335"/>
    </location>
</feature>
<feature type="transmembrane region" description="Helical" evidence="1">
    <location>
        <begin position="66"/>
        <end position="86"/>
    </location>
</feature>
<dbReference type="InterPro" id="IPR004711">
    <property type="entry name" value="Benzoate_Transporter"/>
</dbReference>
<dbReference type="GO" id="GO:0005886">
    <property type="term" value="C:plasma membrane"/>
    <property type="evidence" value="ECO:0007669"/>
    <property type="project" value="TreeGrafter"/>
</dbReference>
<feature type="transmembrane region" description="Helical" evidence="1">
    <location>
        <begin position="385"/>
        <end position="405"/>
    </location>
</feature>
<protein>
    <submittedName>
        <fullName evidence="2">Benzoate membrane transport protein</fullName>
    </submittedName>
</protein>
<dbReference type="Pfam" id="PF03594">
    <property type="entry name" value="BenE"/>
    <property type="match status" value="1"/>
</dbReference>
<dbReference type="AlphaFoldDB" id="A0A840BZH9"/>
<feature type="transmembrane region" description="Helical" evidence="1">
    <location>
        <begin position="191"/>
        <end position="212"/>
    </location>
</feature>
<evidence type="ECO:0000313" key="2">
    <source>
        <dbReference type="EMBL" id="MBB4017973.1"/>
    </source>
</evidence>
<dbReference type="RefSeq" id="WP_183317078.1">
    <property type="nucleotide sequence ID" value="NZ_JACIEN010000003.1"/>
</dbReference>
<organism evidence="2 3">
    <name type="scientific">Chelatococcus caeni</name>
    <dbReference type="NCBI Taxonomy" id="1348468"/>
    <lineage>
        <taxon>Bacteria</taxon>
        <taxon>Pseudomonadati</taxon>
        <taxon>Pseudomonadota</taxon>
        <taxon>Alphaproteobacteria</taxon>
        <taxon>Hyphomicrobiales</taxon>
        <taxon>Chelatococcaceae</taxon>
        <taxon>Chelatococcus</taxon>
    </lineage>
</organism>
<gene>
    <name evidence="2" type="ORF">GGR16_003007</name>
</gene>